<dbReference type="GO" id="GO:0030956">
    <property type="term" value="C:glutamyl-tRNA(Gln) amidotransferase complex"/>
    <property type="evidence" value="ECO:0007669"/>
    <property type="project" value="TreeGrafter"/>
</dbReference>
<dbReference type="GO" id="GO:0005739">
    <property type="term" value="C:mitochondrion"/>
    <property type="evidence" value="ECO:0007669"/>
    <property type="project" value="TreeGrafter"/>
</dbReference>
<sequence length="203" mass="22648">MANLSSGTRVLRASARRLHHCTQTRTITSSQHLGNTSPNAPPRPKKLNVPALLSTPTWDPSTLLPSPSTDIPSGLTATRLRHLLRLSALPPPSSPEEEASLLLTLAQQLHFVRQIQKVDTTGVEPLRAIRDETAVAVEEGMVDSRKLRQALEKEEVRGTYAPRRRRRREEVGKRSAGEEGEWDVLGNAERRVGRYFVVEKEKV</sequence>
<organism evidence="3 4">
    <name type="scientific">Elsinoe australis</name>
    <dbReference type="NCBI Taxonomy" id="40998"/>
    <lineage>
        <taxon>Eukaryota</taxon>
        <taxon>Fungi</taxon>
        <taxon>Dikarya</taxon>
        <taxon>Ascomycota</taxon>
        <taxon>Pezizomycotina</taxon>
        <taxon>Dothideomycetes</taxon>
        <taxon>Dothideomycetidae</taxon>
        <taxon>Myriangiales</taxon>
        <taxon>Elsinoaceae</taxon>
        <taxon>Elsinoe</taxon>
    </lineage>
</organism>
<feature type="compositionally biased region" description="Basic and acidic residues" evidence="1">
    <location>
        <begin position="168"/>
        <end position="177"/>
    </location>
</feature>
<feature type="region of interest" description="Disordered" evidence="1">
    <location>
        <begin position="24"/>
        <end position="50"/>
    </location>
</feature>
<dbReference type="GO" id="GO:0006450">
    <property type="term" value="P:regulation of translational fidelity"/>
    <property type="evidence" value="ECO:0007669"/>
    <property type="project" value="InterPro"/>
</dbReference>
<reference evidence="3 4" key="1">
    <citation type="submission" date="2017-05" db="EMBL/GenBank/DDBJ databases">
        <title>Draft genome sequence of Elsinoe australis.</title>
        <authorList>
            <person name="Cheng Q."/>
        </authorList>
    </citation>
    <scope>NUCLEOTIDE SEQUENCE [LARGE SCALE GENOMIC DNA]</scope>
    <source>
        <strain evidence="3 4">NL1</strain>
    </source>
</reference>
<evidence type="ECO:0000313" key="3">
    <source>
        <dbReference type="EMBL" id="PSK60369.1"/>
    </source>
</evidence>
<dbReference type="InterPro" id="IPR003837">
    <property type="entry name" value="GatC"/>
</dbReference>
<feature type="region of interest" description="Disordered" evidence="1">
    <location>
        <begin position="160"/>
        <end position="183"/>
    </location>
</feature>
<dbReference type="EMBL" id="NHZQ01000003">
    <property type="protein sequence ID" value="PSK60369.1"/>
    <property type="molecule type" value="Genomic_DNA"/>
</dbReference>
<dbReference type="GO" id="GO:0016740">
    <property type="term" value="F:transferase activity"/>
    <property type="evidence" value="ECO:0007669"/>
    <property type="project" value="UniProtKB-KW"/>
</dbReference>
<feature type="compositionally biased region" description="Polar residues" evidence="1">
    <location>
        <begin position="24"/>
        <end position="38"/>
    </location>
</feature>
<dbReference type="PANTHER" id="PTHR15004">
    <property type="entry name" value="GLUTAMYL-TRNA(GLN) AMIDOTRANSFERASE SUBUNIT C, MITOCHONDRIAL"/>
    <property type="match status" value="1"/>
</dbReference>
<feature type="domain" description="Glutamyl-tRNA amidotransferase complex subunit Gta3" evidence="2">
    <location>
        <begin position="72"/>
        <end position="126"/>
    </location>
</feature>
<dbReference type="PANTHER" id="PTHR15004:SF0">
    <property type="entry name" value="GLUTAMYL-TRNA(GLN) AMIDOTRANSFERASE SUBUNIT C, MITOCHONDRIAL"/>
    <property type="match status" value="1"/>
</dbReference>
<name>A0A2P8AIU0_9PEZI</name>
<dbReference type="InterPro" id="IPR049545">
    <property type="entry name" value="Gta3_dom"/>
</dbReference>
<accession>A0A2P8AIU0</accession>
<dbReference type="InterPro" id="IPR036113">
    <property type="entry name" value="Asp/Glu-ADT_sf_sub_c"/>
</dbReference>
<dbReference type="GO" id="GO:0032543">
    <property type="term" value="P:mitochondrial translation"/>
    <property type="evidence" value="ECO:0007669"/>
    <property type="project" value="TreeGrafter"/>
</dbReference>
<dbReference type="Pfam" id="PF20978">
    <property type="entry name" value="Gta3"/>
    <property type="match status" value="1"/>
</dbReference>
<comment type="caution">
    <text evidence="3">The sequence shown here is derived from an EMBL/GenBank/DDBJ whole genome shotgun (WGS) entry which is preliminary data.</text>
</comment>
<dbReference type="Proteomes" id="UP000243723">
    <property type="component" value="Unassembled WGS sequence"/>
</dbReference>
<keyword evidence="3" id="KW-0808">Transferase</keyword>
<dbReference type="OrthoDB" id="5522061at2759"/>
<evidence type="ECO:0000313" key="4">
    <source>
        <dbReference type="Proteomes" id="UP000243723"/>
    </source>
</evidence>
<gene>
    <name evidence="3" type="ORF">B9Z65_519</name>
</gene>
<evidence type="ECO:0000259" key="2">
    <source>
        <dbReference type="Pfam" id="PF20978"/>
    </source>
</evidence>
<dbReference type="AlphaFoldDB" id="A0A2P8AIU0"/>
<evidence type="ECO:0000256" key="1">
    <source>
        <dbReference type="SAM" id="MobiDB-lite"/>
    </source>
</evidence>
<proteinExistence type="predicted"/>
<protein>
    <submittedName>
        <fullName evidence="3">Glutamyl-tRNA(Gln) amidotransferase subunit F, mitochondrial</fullName>
    </submittedName>
</protein>
<dbReference type="GO" id="GO:0070681">
    <property type="term" value="P:glutaminyl-tRNAGln biosynthesis via transamidation"/>
    <property type="evidence" value="ECO:0007669"/>
    <property type="project" value="TreeGrafter"/>
</dbReference>
<dbReference type="SUPFAM" id="SSF141000">
    <property type="entry name" value="Glu-tRNAGln amidotransferase C subunit"/>
    <property type="match status" value="1"/>
</dbReference>
<keyword evidence="4" id="KW-1185">Reference proteome</keyword>